<dbReference type="Proteomes" id="UP000322699">
    <property type="component" value="Unassembled WGS sequence"/>
</dbReference>
<gene>
    <name evidence="3" type="ORF">LF1_48260</name>
</gene>
<evidence type="ECO:0000256" key="1">
    <source>
        <dbReference type="SAM" id="MobiDB-lite"/>
    </source>
</evidence>
<evidence type="ECO:0008006" key="5">
    <source>
        <dbReference type="Google" id="ProtNLM"/>
    </source>
</evidence>
<accession>A0A5B1CSA1</accession>
<keyword evidence="2" id="KW-0812">Transmembrane</keyword>
<organism evidence="3 4">
    <name type="scientific">Rubripirellula obstinata</name>
    <dbReference type="NCBI Taxonomy" id="406547"/>
    <lineage>
        <taxon>Bacteria</taxon>
        <taxon>Pseudomonadati</taxon>
        <taxon>Planctomycetota</taxon>
        <taxon>Planctomycetia</taxon>
        <taxon>Pirellulales</taxon>
        <taxon>Pirellulaceae</taxon>
        <taxon>Rubripirellula</taxon>
    </lineage>
</organism>
<reference evidence="3 4" key="1">
    <citation type="submission" date="2019-08" db="EMBL/GenBank/DDBJ databases">
        <title>Deep-cultivation of Planctomycetes and their phenomic and genomic characterization uncovers novel biology.</title>
        <authorList>
            <person name="Wiegand S."/>
            <person name="Jogler M."/>
            <person name="Boedeker C."/>
            <person name="Pinto D."/>
            <person name="Vollmers J."/>
            <person name="Rivas-Marin E."/>
            <person name="Kohn T."/>
            <person name="Peeters S.H."/>
            <person name="Heuer A."/>
            <person name="Rast P."/>
            <person name="Oberbeckmann S."/>
            <person name="Bunk B."/>
            <person name="Jeske O."/>
            <person name="Meyerdierks A."/>
            <person name="Storesund J.E."/>
            <person name="Kallscheuer N."/>
            <person name="Luecker S."/>
            <person name="Lage O.M."/>
            <person name="Pohl T."/>
            <person name="Merkel B.J."/>
            <person name="Hornburger P."/>
            <person name="Mueller R.-W."/>
            <person name="Bruemmer F."/>
            <person name="Labrenz M."/>
            <person name="Spormann A.M."/>
            <person name="Op Den Camp H."/>
            <person name="Overmann J."/>
            <person name="Amann R."/>
            <person name="Jetten M.S.M."/>
            <person name="Mascher T."/>
            <person name="Medema M.H."/>
            <person name="Devos D.P."/>
            <person name="Kaster A.-K."/>
            <person name="Ovreas L."/>
            <person name="Rohde M."/>
            <person name="Galperin M.Y."/>
            <person name="Jogler C."/>
        </authorList>
    </citation>
    <scope>NUCLEOTIDE SEQUENCE [LARGE SCALE GENOMIC DNA]</scope>
    <source>
        <strain evidence="3 4">LF1</strain>
    </source>
</reference>
<dbReference type="InterPro" id="IPR011465">
    <property type="entry name" value="DUF1571"/>
</dbReference>
<feature type="region of interest" description="Disordered" evidence="1">
    <location>
        <begin position="272"/>
        <end position="302"/>
    </location>
</feature>
<proteinExistence type="predicted"/>
<feature type="transmembrane region" description="Helical" evidence="2">
    <location>
        <begin position="21"/>
        <end position="41"/>
    </location>
</feature>
<evidence type="ECO:0000313" key="3">
    <source>
        <dbReference type="EMBL" id="KAA1262263.1"/>
    </source>
</evidence>
<keyword evidence="2" id="KW-1133">Transmembrane helix</keyword>
<feature type="compositionally biased region" description="Acidic residues" evidence="1">
    <location>
        <begin position="274"/>
        <end position="290"/>
    </location>
</feature>
<dbReference type="OrthoDB" id="5456309at2"/>
<name>A0A5B1CSA1_9BACT</name>
<sequence length="332" mass="36873">MNFSDMDFDQSSNQPRTRFITVKRVAMAGFLLASVAAVFVWNSGAAADREREASVVAAIDSKSLAEDEIQSLTMADVIERARNIRQAMSESLHDYTATFVKQERDASGVLGEETAMQMKVQTPFRAEDGQAAKRVFLRFVAPKSQAGRKVIWGEDIYDGKMAVHEVGMLLSLKTIWLDPTGMLAMQGQRYPISEIGMIKLIEKLIERGQQDLGNPDLKITLKQQHDFGGTEAELLQVVRSRPSNGENDFSMAEIVLDPNRQLILQYRSFGWPDSDSESSDSESSDSESPDSESSGAEAPLLESYTYKDVEVNVGLADIDFDVKNPEYGYPAF</sequence>
<evidence type="ECO:0000313" key="4">
    <source>
        <dbReference type="Proteomes" id="UP000322699"/>
    </source>
</evidence>
<keyword evidence="2" id="KW-0472">Membrane</keyword>
<evidence type="ECO:0000256" key="2">
    <source>
        <dbReference type="SAM" id="Phobius"/>
    </source>
</evidence>
<keyword evidence="4" id="KW-1185">Reference proteome</keyword>
<dbReference type="Pfam" id="PF07608">
    <property type="entry name" value="DUF1571"/>
    <property type="match status" value="1"/>
</dbReference>
<protein>
    <recommendedName>
        <fullName evidence="5">DUF1571 domain-containing protein</fullName>
    </recommendedName>
</protein>
<dbReference type="AlphaFoldDB" id="A0A5B1CSA1"/>
<dbReference type="RefSeq" id="WP_068259018.1">
    <property type="nucleotide sequence ID" value="NZ_LWSK01000008.1"/>
</dbReference>
<dbReference type="EMBL" id="VRLW01000001">
    <property type="protein sequence ID" value="KAA1262263.1"/>
    <property type="molecule type" value="Genomic_DNA"/>
</dbReference>
<comment type="caution">
    <text evidence="3">The sequence shown here is derived from an EMBL/GenBank/DDBJ whole genome shotgun (WGS) entry which is preliminary data.</text>
</comment>